<proteinExistence type="predicted"/>
<name>A0A7S0F428_9EUKA</name>
<keyword evidence="2" id="KW-0732">Signal</keyword>
<feature type="region of interest" description="Disordered" evidence="1">
    <location>
        <begin position="223"/>
        <end position="267"/>
    </location>
</feature>
<reference evidence="3" key="1">
    <citation type="submission" date="2021-01" db="EMBL/GenBank/DDBJ databases">
        <authorList>
            <person name="Corre E."/>
            <person name="Pelletier E."/>
            <person name="Niang G."/>
            <person name="Scheremetjew M."/>
            <person name="Finn R."/>
            <person name="Kale V."/>
            <person name="Holt S."/>
            <person name="Cochrane G."/>
            <person name="Meng A."/>
            <person name="Brown T."/>
            <person name="Cohen L."/>
        </authorList>
    </citation>
    <scope>NUCLEOTIDE SEQUENCE</scope>
    <source>
        <strain evidence="3">CCMP1374</strain>
    </source>
</reference>
<feature type="compositionally biased region" description="Gly residues" evidence="1">
    <location>
        <begin position="223"/>
        <end position="239"/>
    </location>
</feature>
<organism evidence="3">
    <name type="scientific">Phaeocystis antarctica</name>
    <dbReference type="NCBI Taxonomy" id="33657"/>
    <lineage>
        <taxon>Eukaryota</taxon>
        <taxon>Haptista</taxon>
        <taxon>Haptophyta</taxon>
        <taxon>Prymnesiophyceae</taxon>
        <taxon>Phaeocystales</taxon>
        <taxon>Phaeocystaceae</taxon>
        <taxon>Phaeocystis</taxon>
    </lineage>
</organism>
<protein>
    <submittedName>
        <fullName evidence="3">Uncharacterized protein</fullName>
    </submittedName>
</protein>
<sequence>MLYPLLLSLPMASALLMRPVVTPRTVVAMQYGGGQQQGYGGQQQGGQMGGQQGYGQQQGGQQQGYGQQQQGGQMGGQAPIANPNAWYIFPRDGAGGLIQNDYQVLVGQEQVLGSYDLMDKNTGQMMGGQQLSIQPEQCAVQVAPDASCVYLYALGQQPTGWRSRPDEPWNWLQPGQSQALYHHWKITLDYNYPEQAVYKLAEGKQASTAGPCWDYVSQYQGGQQGGQQQGGQQQGGQQGYGQQQQGGQQGYGQQQGGQQQGGYGGGY</sequence>
<feature type="compositionally biased region" description="Gly residues" evidence="1">
    <location>
        <begin position="38"/>
        <end position="63"/>
    </location>
</feature>
<feature type="chain" id="PRO_5030533036" evidence="2">
    <location>
        <begin position="17"/>
        <end position="267"/>
    </location>
</feature>
<dbReference type="AlphaFoldDB" id="A0A7S0F428"/>
<feature type="signal peptide" evidence="2">
    <location>
        <begin position="1"/>
        <end position="16"/>
    </location>
</feature>
<feature type="region of interest" description="Disordered" evidence="1">
    <location>
        <begin position="38"/>
        <end position="76"/>
    </location>
</feature>
<feature type="compositionally biased region" description="Gly residues" evidence="1">
    <location>
        <begin position="247"/>
        <end position="267"/>
    </location>
</feature>
<accession>A0A7S0F428</accession>
<evidence type="ECO:0000313" key="3">
    <source>
        <dbReference type="EMBL" id="CAD8502568.1"/>
    </source>
</evidence>
<dbReference type="EMBL" id="HBEP01029524">
    <property type="protein sequence ID" value="CAD8502568.1"/>
    <property type="molecule type" value="Transcribed_RNA"/>
</dbReference>
<evidence type="ECO:0000256" key="1">
    <source>
        <dbReference type="SAM" id="MobiDB-lite"/>
    </source>
</evidence>
<gene>
    <name evidence="3" type="ORF">PANT1444_LOCUS16718</name>
</gene>
<evidence type="ECO:0000256" key="2">
    <source>
        <dbReference type="SAM" id="SignalP"/>
    </source>
</evidence>